<comment type="pathway">
    <text evidence="1">Secondary metabolite biosynthesis.</text>
</comment>
<name>A0ABR2UZ27_9PEZI</name>
<gene>
    <name evidence="5" type="ORF">SUNI508_06951</name>
</gene>
<evidence type="ECO:0000256" key="2">
    <source>
        <dbReference type="ARBA" id="ARBA00009861"/>
    </source>
</evidence>
<keyword evidence="6" id="KW-1185">Reference proteome</keyword>
<dbReference type="Proteomes" id="UP001408356">
    <property type="component" value="Unassembled WGS sequence"/>
</dbReference>
<organism evidence="5 6">
    <name type="scientific">Seiridium unicorne</name>
    <dbReference type="NCBI Taxonomy" id="138068"/>
    <lineage>
        <taxon>Eukaryota</taxon>
        <taxon>Fungi</taxon>
        <taxon>Dikarya</taxon>
        <taxon>Ascomycota</taxon>
        <taxon>Pezizomycotina</taxon>
        <taxon>Sordariomycetes</taxon>
        <taxon>Xylariomycetidae</taxon>
        <taxon>Amphisphaeriales</taxon>
        <taxon>Sporocadaceae</taxon>
        <taxon>Seiridium</taxon>
    </lineage>
</organism>
<evidence type="ECO:0000256" key="1">
    <source>
        <dbReference type="ARBA" id="ARBA00005179"/>
    </source>
</evidence>
<sequence length="489" mass="54162">MASWFGKKAPARVPTDTVVPLRYWDDTVVLKSLVVYSLYRYDAALDAKKLYDSLERLVSLKGWRKLGARLRKNDNGQIEYHVPAEFTAQRPGVSFSHIQHDTPISEHPLASRLPRASSNNTRPVVAGDPEEFTSLMRPEGTPSSINDYLTQDRGQLGLHIVSFTDATLVVMYYNHTSFDLMGWGALMAAWTHVLHGREDLVATPVGGDPGSDDFDSYQNLGTNPTETHKLADHHMKMSAMVGYGARNIVDIAFKSKENRIVCVPGTFIDKLKSQALSDLQAAAGPGEKPFLSDGDVLAAWWARLASATILDSQSTRTVSIQYAASARKALGLSTDPAKDPYVSNLFTILYSLLPACDIINKPVSQTAHQIRRSIIEQGTREQVEAYFALQRQGGGKMLPLLGDSNMHMMTISNWTKADLYGHDFGPAALSPEVRKTQYPSYIQTTQLPFNFPEGFCVIGQDSQRNYWLYGFRVAGAWAKVEAALAQLEL</sequence>
<keyword evidence="4" id="KW-0012">Acyltransferase</keyword>
<evidence type="ECO:0000313" key="6">
    <source>
        <dbReference type="Proteomes" id="UP001408356"/>
    </source>
</evidence>
<comment type="caution">
    <text evidence="5">The sequence shown here is derived from an EMBL/GenBank/DDBJ whole genome shotgun (WGS) entry which is preliminary data.</text>
</comment>
<comment type="similarity">
    <text evidence="2">Belongs to the plant acyltransferase family.</text>
</comment>
<evidence type="ECO:0000256" key="4">
    <source>
        <dbReference type="ARBA" id="ARBA00023315"/>
    </source>
</evidence>
<dbReference type="Gene3D" id="3.30.559.10">
    <property type="entry name" value="Chloramphenicol acetyltransferase-like domain"/>
    <property type="match status" value="2"/>
</dbReference>
<dbReference type="PANTHER" id="PTHR31896:SF69">
    <property type="entry name" value="FAMILY REGULATORY PROTEIN, PUTATIVE (AFU_ORTHOLOGUE AFUA_3G14730)-RELATED"/>
    <property type="match status" value="1"/>
</dbReference>
<evidence type="ECO:0000313" key="5">
    <source>
        <dbReference type="EMBL" id="KAK9419945.1"/>
    </source>
</evidence>
<reference evidence="5 6" key="1">
    <citation type="journal article" date="2024" name="J. Plant Pathol.">
        <title>Sequence and assembly of the genome of Seiridium unicorne, isolate CBS 538.82, causal agent of cypress canker disease.</title>
        <authorList>
            <person name="Scali E."/>
            <person name="Rocca G.D."/>
            <person name="Danti R."/>
            <person name="Garbelotto M."/>
            <person name="Barberini S."/>
            <person name="Baroncelli R."/>
            <person name="Emiliani G."/>
        </authorList>
    </citation>
    <scope>NUCLEOTIDE SEQUENCE [LARGE SCALE GENOMIC DNA]</scope>
    <source>
        <strain evidence="5 6">BM-138-508</strain>
    </source>
</reference>
<keyword evidence="3" id="KW-0808">Transferase</keyword>
<dbReference type="EMBL" id="JARVKF010000279">
    <property type="protein sequence ID" value="KAK9419945.1"/>
    <property type="molecule type" value="Genomic_DNA"/>
</dbReference>
<accession>A0ABR2UZ27</accession>
<proteinExistence type="inferred from homology"/>
<dbReference type="InterPro" id="IPR051283">
    <property type="entry name" value="Sec_Metabolite_Acyltrans"/>
</dbReference>
<dbReference type="InterPro" id="IPR023213">
    <property type="entry name" value="CAT-like_dom_sf"/>
</dbReference>
<protein>
    <submittedName>
        <fullName evidence="5">Uncharacterized protein</fullName>
    </submittedName>
</protein>
<evidence type="ECO:0000256" key="3">
    <source>
        <dbReference type="ARBA" id="ARBA00022679"/>
    </source>
</evidence>
<dbReference type="PANTHER" id="PTHR31896">
    <property type="entry name" value="FAMILY REGULATORY PROTEIN, PUTATIVE (AFU_ORTHOLOGUE AFUA_3G14730)-RELATED"/>
    <property type="match status" value="1"/>
</dbReference>